<evidence type="ECO:0000256" key="2">
    <source>
        <dbReference type="SAM" id="SignalP"/>
    </source>
</evidence>
<protein>
    <submittedName>
        <fullName evidence="3">Uncharacterized protein</fullName>
    </submittedName>
</protein>
<name>A0A235ERC5_9BURK</name>
<feature type="region of interest" description="Disordered" evidence="1">
    <location>
        <begin position="107"/>
        <end position="152"/>
    </location>
</feature>
<proteinExistence type="predicted"/>
<keyword evidence="2" id="KW-0732">Signal</keyword>
<dbReference type="AlphaFoldDB" id="A0A235ERC5"/>
<evidence type="ECO:0000256" key="1">
    <source>
        <dbReference type="SAM" id="MobiDB-lite"/>
    </source>
</evidence>
<feature type="compositionally biased region" description="Low complexity" evidence="1">
    <location>
        <begin position="53"/>
        <end position="63"/>
    </location>
</feature>
<dbReference type="OrthoDB" id="8820990at2"/>
<reference evidence="3 4" key="1">
    <citation type="submission" date="2017-07" db="EMBL/GenBank/DDBJ databases">
        <title>Acidovorax KNDSW TSA 6 genome sequence and assembly.</title>
        <authorList>
            <person name="Mayilraj S."/>
        </authorList>
    </citation>
    <scope>NUCLEOTIDE SEQUENCE [LARGE SCALE GENOMIC DNA]</scope>
    <source>
        <strain evidence="3 4">KNDSW-TSA6</strain>
    </source>
</reference>
<feature type="chain" id="PRO_5012466654" evidence="2">
    <location>
        <begin position="38"/>
        <end position="152"/>
    </location>
</feature>
<feature type="compositionally biased region" description="Polar residues" evidence="1">
    <location>
        <begin position="107"/>
        <end position="120"/>
    </location>
</feature>
<dbReference type="EMBL" id="NOIG01000004">
    <property type="protein sequence ID" value="OYD51572.1"/>
    <property type="molecule type" value="Genomic_DNA"/>
</dbReference>
<organism evidence="3 4">
    <name type="scientific">Acidovorax kalamii</name>
    <dbReference type="NCBI Taxonomy" id="2004485"/>
    <lineage>
        <taxon>Bacteria</taxon>
        <taxon>Pseudomonadati</taxon>
        <taxon>Pseudomonadota</taxon>
        <taxon>Betaproteobacteria</taxon>
        <taxon>Burkholderiales</taxon>
        <taxon>Comamonadaceae</taxon>
        <taxon>Acidovorax</taxon>
    </lineage>
</organism>
<sequence length="152" mass="16147">MRALFYPPYRPAPCLRPPRTRLACLALLAPLFTPWIAVPTAFAQSPHAAARAADPGAATAPLSHPAPPTPTALAELPTGQAWRDAHHAVGQFPRGHADIVVWEKQQGATPTLPPSSSHQHSGAEAAPGAAHKPMHQHHRSHYGDQPMHGGKP</sequence>
<gene>
    <name evidence="3" type="ORF">CBY09_07165</name>
</gene>
<comment type="caution">
    <text evidence="3">The sequence shown here is derived from an EMBL/GenBank/DDBJ whole genome shotgun (WGS) entry which is preliminary data.</text>
</comment>
<dbReference type="Proteomes" id="UP000215441">
    <property type="component" value="Unassembled WGS sequence"/>
</dbReference>
<accession>A0A235ERC5</accession>
<keyword evidence="4" id="KW-1185">Reference proteome</keyword>
<feature type="signal peptide" evidence="2">
    <location>
        <begin position="1"/>
        <end position="37"/>
    </location>
</feature>
<feature type="region of interest" description="Disordered" evidence="1">
    <location>
        <begin position="53"/>
        <end position="74"/>
    </location>
</feature>
<evidence type="ECO:0000313" key="3">
    <source>
        <dbReference type="EMBL" id="OYD51572.1"/>
    </source>
</evidence>
<evidence type="ECO:0000313" key="4">
    <source>
        <dbReference type="Proteomes" id="UP000215441"/>
    </source>
</evidence>
<dbReference type="RefSeq" id="WP_094287800.1">
    <property type="nucleotide sequence ID" value="NZ_NOIG01000004.1"/>
</dbReference>